<comment type="caution">
    <text evidence="2">The sequence shown here is derived from an EMBL/GenBank/DDBJ whole genome shotgun (WGS) entry which is preliminary data.</text>
</comment>
<dbReference type="Proteomes" id="UP001172102">
    <property type="component" value="Unassembled WGS sequence"/>
</dbReference>
<dbReference type="EMBL" id="JAUKUA010000002">
    <property type="protein sequence ID" value="KAK0725666.1"/>
    <property type="molecule type" value="Genomic_DNA"/>
</dbReference>
<evidence type="ECO:0000313" key="3">
    <source>
        <dbReference type="Proteomes" id="UP001172102"/>
    </source>
</evidence>
<reference evidence="2" key="1">
    <citation type="submission" date="2023-06" db="EMBL/GenBank/DDBJ databases">
        <title>Genome-scale phylogeny and comparative genomics of the fungal order Sordariales.</title>
        <authorList>
            <consortium name="Lawrence Berkeley National Laboratory"/>
            <person name="Hensen N."/>
            <person name="Bonometti L."/>
            <person name="Westerberg I."/>
            <person name="Brannstrom I.O."/>
            <person name="Guillou S."/>
            <person name="Cros-Aarteil S."/>
            <person name="Calhoun S."/>
            <person name="Haridas S."/>
            <person name="Kuo A."/>
            <person name="Mondo S."/>
            <person name="Pangilinan J."/>
            <person name="Riley R."/>
            <person name="Labutti K."/>
            <person name="Andreopoulos B."/>
            <person name="Lipzen A."/>
            <person name="Chen C."/>
            <person name="Yanf M."/>
            <person name="Daum C."/>
            <person name="Ng V."/>
            <person name="Clum A."/>
            <person name="Steindorff A."/>
            <person name="Ohm R."/>
            <person name="Martin F."/>
            <person name="Silar P."/>
            <person name="Natvig D."/>
            <person name="Lalanne C."/>
            <person name="Gautier V."/>
            <person name="Ament-Velasquez S.L."/>
            <person name="Kruys A."/>
            <person name="Hutchinson M.I."/>
            <person name="Powell A.J."/>
            <person name="Barry K."/>
            <person name="Miller A.N."/>
            <person name="Grigoriev I.V."/>
            <person name="Debuchy R."/>
            <person name="Gladieux P."/>
            <person name="Thoren M.H."/>
            <person name="Johannesson H."/>
        </authorList>
    </citation>
    <scope>NUCLEOTIDE SEQUENCE</scope>
    <source>
        <strain evidence="2">SMH4607-1</strain>
    </source>
</reference>
<feature type="region of interest" description="Disordered" evidence="1">
    <location>
        <begin position="1"/>
        <end position="23"/>
    </location>
</feature>
<feature type="compositionally biased region" description="Polar residues" evidence="1">
    <location>
        <begin position="10"/>
        <end position="23"/>
    </location>
</feature>
<organism evidence="2 3">
    <name type="scientific">Lasiosphaeris hirsuta</name>
    <dbReference type="NCBI Taxonomy" id="260670"/>
    <lineage>
        <taxon>Eukaryota</taxon>
        <taxon>Fungi</taxon>
        <taxon>Dikarya</taxon>
        <taxon>Ascomycota</taxon>
        <taxon>Pezizomycotina</taxon>
        <taxon>Sordariomycetes</taxon>
        <taxon>Sordariomycetidae</taxon>
        <taxon>Sordariales</taxon>
        <taxon>Lasiosphaeriaceae</taxon>
        <taxon>Lasiosphaeris</taxon>
    </lineage>
</organism>
<name>A0AA40B0Z2_9PEZI</name>
<evidence type="ECO:0000256" key="1">
    <source>
        <dbReference type="SAM" id="MobiDB-lite"/>
    </source>
</evidence>
<sequence length="212" mass="24401">MGDQKRGFHTSPSPIHHQSITNPSQTIIMATIFTRDEYDAAREKQDIAIRREFGVVHGHLDEMRDETAARFGKIDERFDKIDERFDKIDDRFDKMRDEFDELKVDVKRSQAVAYNARIRNPVQPIRPIPPYRPGHGLVPPKYFPKDANTLVNLANHHNDAALVYLARFYEISGYEAWGNDCEMDSTGDETDSADDKSDSRTLKVAIYLSKMP</sequence>
<proteinExistence type="predicted"/>
<keyword evidence="3" id="KW-1185">Reference proteome</keyword>
<accession>A0AA40B0Z2</accession>
<gene>
    <name evidence="2" type="ORF">B0H67DRAFT_659384</name>
</gene>
<dbReference type="AlphaFoldDB" id="A0AA40B0Z2"/>
<evidence type="ECO:0000313" key="2">
    <source>
        <dbReference type="EMBL" id="KAK0725666.1"/>
    </source>
</evidence>
<protein>
    <submittedName>
        <fullName evidence="2">Uncharacterized protein</fullName>
    </submittedName>
</protein>
<dbReference type="Gene3D" id="3.90.20.10">
    <property type="match status" value="1"/>
</dbReference>